<evidence type="ECO:0000313" key="1">
    <source>
        <dbReference type="EMBL" id="MEQ2185429.1"/>
    </source>
</evidence>
<organism evidence="1 2">
    <name type="scientific">Goodea atripinnis</name>
    <dbReference type="NCBI Taxonomy" id="208336"/>
    <lineage>
        <taxon>Eukaryota</taxon>
        <taxon>Metazoa</taxon>
        <taxon>Chordata</taxon>
        <taxon>Craniata</taxon>
        <taxon>Vertebrata</taxon>
        <taxon>Euteleostomi</taxon>
        <taxon>Actinopterygii</taxon>
        <taxon>Neopterygii</taxon>
        <taxon>Teleostei</taxon>
        <taxon>Neoteleostei</taxon>
        <taxon>Acanthomorphata</taxon>
        <taxon>Ovalentaria</taxon>
        <taxon>Atherinomorphae</taxon>
        <taxon>Cyprinodontiformes</taxon>
        <taxon>Goodeidae</taxon>
        <taxon>Goodea</taxon>
    </lineage>
</organism>
<reference evidence="1 2" key="1">
    <citation type="submission" date="2021-06" db="EMBL/GenBank/DDBJ databases">
        <authorList>
            <person name="Palmer J.M."/>
        </authorList>
    </citation>
    <scope>NUCLEOTIDE SEQUENCE [LARGE SCALE GENOMIC DNA]</scope>
    <source>
        <strain evidence="1 2">GA_2019</strain>
        <tissue evidence="1">Muscle</tissue>
    </source>
</reference>
<proteinExistence type="predicted"/>
<comment type="caution">
    <text evidence="1">The sequence shown here is derived from an EMBL/GenBank/DDBJ whole genome shotgun (WGS) entry which is preliminary data.</text>
</comment>
<protein>
    <submittedName>
        <fullName evidence="1">Uncharacterized protein</fullName>
    </submittedName>
</protein>
<evidence type="ECO:0000313" key="2">
    <source>
        <dbReference type="Proteomes" id="UP001476798"/>
    </source>
</evidence>
<gene>
    <name evidence="1" type="ORF">GOODEAATRI_018020</name>
</gene>
<name>A0ABV0PPL9_9TELE</name>
<keyword evidence="2" id="KW-1185">Reference proteome</keyword>
<accession>A0ABV0PPL9</accession>
<dbReference type="Proteomes" id="UP001476798">
    <property type="component" value="Unassembled WGS sequence"/>
</dbReference>
<dbReference type="EMBL" id="JAHRIO010081469">
    <property type="protein sequence ID" value="MEQ2185429.1"/>
    <property type="molecule type" value="Genomic_DNA"/>
</dbReference>
<sequence length="85" mass="9359">LSTDGRENFLVMTDVFSKFTQTIPTNDQRASTISGACTVPHFLSHYLNRSNLQYRRTPPETSCLALAAPDSDFSSSGHLIINVVV</sequence>
<feature type="non-terminal residue" evidence="1">
    <location>
        <position position="1"/>
    </location>
</feature>